<dbReference type="Proteomes" id="UP000886339">
    <property type="component" value="Unassembled WGS sequence"/>
</dbReference>
<evidence type="ECO:0000313" key="13">
    <source>
        <dbReference type="EMBL" id="HEC06507.1"/>
    </source>
</evidence>
<dbReference type="NCBIfam" id="TIGR02532">
    <property type="entry name" value="IV_pilin_GFxxxE"/>
    <property type="match status" value="1"/>
</dbReference>
<dbReference type="SUPFAM" id="SSF54523">
    <property type="entry name" value="Pili subunits"/>
    <property type="match status" value="1"/>
</dbReference>
<evidence type="ECO:0000256" key="1">
    <source>
        <dbReference type="ARBA" id="ARBA00004377"/>
    </source>
</evidence>
<evidence type="ECO:0000256" key="5">
    <source>
        <dbReference type="ARBA" id="ARBA00022519"/>
    </source>
</evidence>
<reference evidence="13" key="1">
    <citation type="journal article" date="2020" name="mSystems">
        <title>Genome- and Community-Level Interaction Insights into Carbon Utilization and Element Cycling Functions of Hydrothermarchaeota in Hydrothermal Sediment.</title>
        <authorList>
            <person name="Zhou Z."/>
            <person name="Liu Y."/>
            <person name="Xu W."/>
            <person name="Pan J."/>
            <person name="Luo Z.H."/>
            <person name="Li M."/>
        </authorList>
    </citation>
    <scope>NUCLEOTIDE SEQUENCE [LARGE SCALE GENOMIC DNA]</scope>
    <source>
        <strain evidence="13">HyVt-458</strain>
    </source>
</reference>
<evidence type="ECO:0000256" key="6">
    <source>
        <dbReference type="ARBA" id="ARBA00022692"/>
    </source>
</evidence>
<gene>
    <name evidence="13" type="primary">gspH</name>
    <name evidence="13" type="ORF">ENJ12_06635</name>
</gene>
<name>A0A831RWA0_9GAMM</name>
<evidence type="ECO:0000256" key="9">
    <source>
        <dbReference type="ARBA" id="ARBA00025772"/>
    </source>
</evidence>
<evidence type="ECO:0000256" key="3">
    <source>
        <dbReference type="ARBA" id="ARBA00022475"/>
    </source>
</evidence>
<dbReference type="GO" id="GO:0015627">
    <property type="term" value="C:type II protein secretion system complex"/>
    <property type="evidence" value="ECO:0007669"/>
    <property type="project" value="InterPro"/>
</dbReference>
<feature type="transmembrane region" description="Helical" evidence="11">
    <location>
        <begin position="27"/>
        <end position="48"/>
    </location>
</feature>
<dbReference type="GO" id="GO:0015628">
    <property type="term" value="P:protein secretion by the type II secretion system"/>
    <property type="evidence" value="ECO:0007669"/>
    <property type="project" value="InterPro"/>
</dbReference>
<keyword evidence="5" id="KW-0997">Cell inner membrane</keyword>
<evidence type="ECO:0000256" key="7">
    <source>
        <dbReference type="ARBA" id="ARBA00022989"/>
    </source>
</evidence>
<dbReference type="InterPro" id="IPR022346">
    <property type="entry name" value="T2SS_GspH"/>
</dbReference>
<evidence type="ECO:0000256" key="2">
    <source>
        <dbReference type="ARBA" id="ARBA00021549"/>
    </source>
</evidence>
<comment type="subcellular location">
    <subcellularLocation>
        <location evidence="1">Cell inner membrane</location>
        <topology evidence="1">Single-pass membrane protein</topology>
    </subcellularLocation>
</comment>
<evidence type="ECO:0000256" key="8">
    <source>
        <dbReference type="ARBA" id="ARBA00023136"/>
    </source>
</evidence>
<organism evidence="13">
    <name type="scientific">Thiolapillus brandeum</name>
    <dbReference type="NCBI Taxonomy" id="1076588"/>
    <lineage>
        <taxon>Bacteria</taxon>
        <taxon>Pseudomonadati</taxon>
        <taxon>Pseudomonadota</taxon>
        <taxon>Gammaproteobacteria</taxon>
        <taxon>Chromatiales</taxon>
        <taxon>Sedimenticolaceae</taxon>
        <taxon>Thiolapillus</taxon>
    </lineage>
</organism>
<protein>
    <recommendedName>
        <fullName evidence="2">Type II secretion system protein H</fullName>
    </recommendedName>
    <alternativeName>
        <fullName evidence="10">General secretion pathway protein H</fullName>
    </alternativeName>
</protein>
<dbReference type="Pfam" id="PF07963">
    <property type="entry name" value="N_methyl"/>
    <property type="match status" value="1"/>
</dbReference>
<evidence type="ECO:0000259" key="12">
    <source>
        <dbReference type="Pfam" id="PF12019"/>
    </source>
</evidence>
<keyword evidence="8 11" id="KW-0472">Membrane</keyword>
<dbReference type="AlphaFoldDB" id="A0A831RWA0"/>
<dbReference type="Gene3D" id="3.30.700.10">
    <property type="entry name" value="Glycoprotein, Type 4 Pilin"/>
    <property type="match status" value="1"/>
</dbReference>
<comment type="similarity">
    <text evidence="9">Belongs to the GSP H family.</text>
</comment>
<evidence type="ECO:0000256" key="11">
    <source>
        <dbReference type="SAM" id="Phobius"/>
    </source>
</evidence>
<evidence type="ECO:0000256" key="10">
    <source>
        <dbReference type="ARBA" id="ARBA00030775"/>
    </source>
</evidence>
<dbReference type="GO" id="GO:0005886">
    <property type="term" value="C:plasma membrane"/>
    <property type="evidence" value="ECO:0007669"/>
    <property type="project" value="UniProtKB-SubCell"/>
</dbReference>
<dbReference type="Pfam" id="PF12019">
    <property type="entry name" value="GspH"/>
    <property type="match status" value="1"/>
</dbReference>
<keyword evidence="7 11" id="KW-1133">Transmembrane helix</keyword>
<comment type="caution">
    <text evidence="13">The sequence shown here is derived from an EMBL/GenBank/DDBJ whole genome shotgun (WGS) entry which is preliminary data.</text>
</comment>
<evidence type="ECO:0000256" key="4">
    <source>
        <dbReference type="ARBA" id="ARBA00022481"/>
    </source>
</evidence>
<keyword evidence="4" id="KW-0488">Methylation</keyword>
<keyword evidence="6 11" id="KW-0812">Transmembrane</keyword>
<sequence>MAAPAERVRKGISTAGTEFLRDRGFTLLELIVVMALMAILMTVVPPMISSALPGTQLKSASRELAAGLRYARNHALTVREEATLTVDVEKHSFQITGRKKNYAIPANLKIEILTAESETLGENIGAIRFFPDGGSTGGRITLSYGERGFGVDVDWLTGKVRILDVEPNS</sequence>
<dbReference type="EMBL" id="DRLF01000231">
    <property type="protein sequence ID" value="HEC06507.1"/>
    <property type="molecule type" value="Genomic_DNA"/>
</dbReference>
<dbReference type="InterPro" id="IPR045584">
    <property type="entry name" value="Pilin-like"/>
</dbReference>
<dbReference type="PROSITE" id="PS00409">
    <property type="entry name" value="PROKAR_NTER_METHYL"/>
    <property type="match status" value="1"/>
</dbReference>
<proteinExistence type="inferred from homology"/>
<accession>A0A831RWA0</accession>
<dbReference type="InterPro" id="IPR012902">
    <property type="entry name" value="N_methyl_site"/>
</dbReference>
<keyword evidence="3" id="KW-1003">Cell membrane</keyword>
<feature type="domain" description="General secretion pathway GspH" evidence="12">
    <location>
        <begin position="60"/>
        <end position="155"/>
    </location>
</feature>